<proteinExistence type="predicted"/>
<name>A0A4R0RPA1_9APHY</name>
<dbReference type="Pfam" id="PF16850">
    <property type="entry name" value="Inhibitor_I66"/>
    <property type="match status" value="1"/>
</dbReference>
<organism evidence="1 2">
    <name type="scientific">Steccherinum ochraceum</name>
    <dbReference type="NCBI Taxonomy" id="92696"/>
    <lineage>
        <taxon>Eukaryota</taxon>
        <taxon>Fungi</taxon>
        <taxon>Dikarya</taxon>
        <taxon>Basidiomycota</taxon>
        <taxon>Agaricomycotina</taxon>
        <taxon>Agaricomycetes</taxon>
        <taxon>Polyporales</taxon>
        <taxon>Steccherinaceae</taxon>
        <taxon>Steccherinum</taxon>
    </lineage>
</organism>
<keyword evidence="2" id="KW-1185">Reference proteome</keyword>
<accession>A0A4R0RPA1</accession>
<dbReference type="AlphaFoldDB" id="A0A4R0RPA1"/>
<dbReference type="Gene3D" id="2.80.10.50">
    <property type="match status" value="1"/>
</dbReference>
<dbReference type="OrthoDB" id="3439489at2759"/>
<dbReference type="Proteomes" id="UP000292702">
    <property type="component" value="Unassembled WGS sequence"/>
</dbReference>
<comment type="caution">
    <text evidence="1">The sequence shown here is derived from an EMBL/GenBank/DDBJ whole genome shotgun (WGS) entry which is preliminary data.</text>
</comment>
<gene>
    <name evidence="1" type="ORF">EIP91_011809</name>
</gene>
<protein>
    <submittedName>
        <fullName evidence="1">Uncharacterized protein</fullName>
    </submittedName>
</protein>
<reference evidence="1 2" key="1">
    <citation type="submission" date="2018-11" db="EMBL/GenBank/DDBJ databases">
        <title>Genome assembly of Steccherinum ochraceum LE-BIN_3174, the white-rot fungus of the Steccherinaceae family (The Residual Polyporoid clade, Polyporales, Basidiomycota).</title>
        <authorList>
            <person name="Fedorova T.V."/>
            <person name="Glazunova O.A."/>
            <person name="Landesman E.O."/>
            <person name="Moiseenko K.V."/>
            <person name="Psurtseva N.V."/>
            <person name="Savinova O.S."/>
            <person name="Shakhova N.V."/>
            <person name="Tyazhelova T.V."/>
            <person name="Vasina D.V."/>
        </authorList>
    </citation>
    <scope>NUCLEOTIDE SEQUENCE [LARGE SCALE GENOMIC DNA]</scope>
    <source>
        <strain evidence="1 2">LE-BIN_3174</strain>
    </source>
</reference>
<dbReference type="CDD" id="cd23428">
    <property type="entry name" value="beta-trefoil_Ricin_SPI"/>
    <property type="match status" value="1"/>
</dbReference>
<dbReference type="EMBL" id="RWJN01000081">
    <property type="protein sequence ID" value="TCD67945.1"/>
    <property type="molecule type" value="Genomic_DNA"/>
</dbReference>
<evidence type="ECO:0000313" key="1">
    <source>
        <dbReference type="EMBL" id="TCD67945.1"/>
    </source>
</evidence>
<dbReference type="GO" id="GO:0004867">
    <property type="term" value="F:serine-type endopeptidase inhibitor activity"/>
    <property type="evidence" value="ECO:0007669"/>
    <property type="project" value="InterPro"/>
</dbReference>
<evidence type="ECO:0000313" key="2">
    <source>
        <dbReference type="Proteomes" id="UP000292702"/>
    </source>
</evidence>
<dbReference type="InterPro" id="IPR031755">
    <property type="entry name" value="Inhibitor_I66"/>
</dbReference>
<sequence length="165" mass="18453">MQNPRILANGEYAIVCHEHDGFVFRHPIEDDSRRPKAVYSLFSGVQPTSNWKVDKTDKGLYVLTAKNAPAGYWVQKGKASVFAFPDGPVSEDARPVDWDIKEVLTTEDRNGYIIATKLPDGTEVGWSLQDVEPSQFGLPISVQPLRTTKSNPPRYLPSEVFDFGN</sequence>